<dbReference type="PROSITE" id="PS01278">
    <property type="entry name" value="MTTASE_RADICAL"/>
    <property type="match status" value="1"/>
</dbReference>
<sequence>MRYNTLVKSQIYFIKTFGCQMNEADSQRLAAALTGQGHRLTSQIDQATVVVINTCSVREAAENRVFGLVEKLAKLSAKSYQPKVILTGCMVGSARGKRRRYTLTQLKNRLPQVKEFKTISELVGDHPLPVTRPCPAEVLVPIMEGCNHFCTYCVVPYARGAEVSRPLDALVTEVEALVKQGAKAVTLLGQNVNSYQPDFAALLRRLQTINRLQKIAFLTSNPWDLTDEIIAAMRGPKVDRQLHLPVQSGDDVILKKMNRPYTAAAYRQLVAKIRRAIPEIRLSTDIIVGFPGETRAQFARTVALCRQVGFNQAYIARYSPRPGTAAFRLADDVTPAEKKRRWQVLEALINRGKI</sequence>
<dbReference type="SMART" id="SM00729">
    <property type="entry name" value="Elp3"/>
    <property type="match status" value="1"/>
</dbReference>
<dbReference type="GO" id="GO:0035597">
    <property type="term" value="F:tRNA-2-methylthio-N(6)-dimethylallyladenosine(37) synthase activity"/>
    <property type="evidence" value="ECO:0007669"/>
    <property type="project" value="UniProtKB-EC"/>
</dbReference>
<feature type="domain" description="Radical SAM core" evidence="14">
    <location>
        <begin position="132"/>
        <end position="354"/>
    </location>
</feature>
<dbReference type="InterPro" id="IPR020612">
    <property type="entry name" value="Methylthiotransferase_CS"/>
</dbReference>
<evidence type="ECO:0000256" key="9">
    <source>
        <dbReference type="ARBA" id="ARBA00033765"/>
    </source>
</evidence>
<dbReference type="SUPFAM" id="SSF102114">
    <property type="entry name" value="Radical SAM enzymes"/>
    <property type="match status" value="1"/>
</dbReference>
<dbReference type="Gene3D" id="3.80.30.20">
    <property type="entry name" value="tm_1862 like domain"/>
    <property type="match status" value="1"/>
</dbReference>
<evidence type="ECO:0000313" key="16">
    <source>
        <dbReference type="Proteomes" id="UP000231214"/>
    </source>
</evidence>
<dbReference type="PANTHER" id="PTHR43020">
    <property type="entry name" value="CDK5 REGULATORY SUBUNIT-ASSOCIATED PROTEIN 1"/>
    <property type="match status" value="1"/>
</dbReference>
<dbReference type="AlphaFoldDB" id="A0A2M6XAM6"/>
<keyword evidence="4 15" id="KW-0808">Transferase</keyword>
<evidence type="ECO:0000256" key="7">
    <source>
        <dbReference type="ARBA" id="ARBA00023004"/>
    </source>
</evidence>
<organism evidence="15 16">
    <name type="scientific">Candidatus Shapirobacteria bacterium CG09_land_8_20_14_0_10_49_15</name>
    <dbReference type="NCBI Taxonomy" id="1974482"/>
    <lineage>
        <taxon>Bacteria</taxon>
        <taxon>Candidatus Shapironibacteriota</taxon>
    </lineage>
</organism>
<dbReference type="InterPro" id="IPR005839">
    <property type="entry name" value="Methylthiotransferase"/>
</dbReference>
<dbReference type="GO" id="GO:0046872">
    <property type="term" value="F:metal ion binding"/>
    <property type="evidence" value="ECO:0007669"/>
    <property type="project" value="UniProtKB-KW"/>
</dbReference>
<comment type="function">
    <text evidence="2">Catalyzes the methylthiolation of N6-(dimethylallyl)adenosine (i(6)A), leading to the formation of 2-methylthio-N6-(dimethylallyl)adenosine (ms(2)i(6)A) at position 37 in tRNAs that read codons beginning with uridine.</text>
</comment>
<name>A0A2M6XAM6_9BACT</name>
<dbReference type="Proteomes" id="UP000231214">
    <property type="component" value="Unassembled WGS sequence"/>
</dbReference>
<dbReference type="PROSITE" id="PS51449">
    <property type="entry name" value="MTTASE_N"/>
    <property type="match status" value="1"/>
</dbReference>
<dbReference type="Pfam" id="PF04055">
    <property type="entry name" value="Radical_SAM"/>
    <property type="match status" value="1"/>
</dbReference>
<dbReference type="InterPro" id="IPR007197">
    <property type="entry name" value="rSAM"/>
</dbReference>
<evidence type="ECO:0000256" key="10">
    <source>
        <dbReference type="ARBA" id="ARBA00068570"/>
    </source>
</evidence>
<evidence type="ECO:0000256" key="8">
    <source>
        <dbReference type="ARBA" id="ARBA00023014"/>
    </source>
</evidence>
<dbReference type="InterPro" id="IPR013848">
    <property type="entry name" value="Methylthiotransferase_N"/>
</dbReference>
<evidence type="ECO:0000313" key="15">
    <source>
        <dbReference type="EMBL" id="PIU02124.1"/>
    </source>
</evidence>
<dbReference type="PROSITE" id="PS51918">
    <property type="entry name" value="RADICAL_SAM"/>
    <property type="match status" value="1"/>
</dbReference>
<dbReference type="InterPro" id="IPR058240">
    <property type="entry name" value="rSAM_sf"/>
</dbReference>
<dbReference type="CDD" id="cd01335">
    <property type="entry name" value="Radical_SAM"/>
    <property type="match status" value="1"/>
</dbReference>
<evidence type="ECO:0000256" key="1">
    <source>
        <dbReference type="ARBA" id="ARBA00001966"/>
    </source>
</evidence>
<dbReference type="GO" id="GO:0005829">
    <property type="term" value="C:cytosol"/>
    <property type="evidence" value="ECO:0007669"/>
    <property type="project" value="TreeGrafter"/>
</dbReference>
<dbReference type="GO" id="GO:0051539">
    <property type="term" value="F:4 iron, 4 sulfur cluster binding"/>
    <property type="evidence" value="ECO:0007669"/>
    <property type="project" value="UniProtKB-KW"/>
</dbReference>
<proteinExistence type="predicted"/>
<dbReference type="EC" id="2.8.4.3" evidence="9"/>
<reference evidence="16" key="1">
    <citation type="submission" date="2017-09" db="EMBL/GenBank/DDBJ databases">
        <title>Depth-based differentiation of microbial function through sediment-hosted aquifers and enrichment of novel symbionts in the deep terrestrial subsurface.</title>
        <authorList>
            <person name="Probst A.J."/>
            <person name="Ladd B."/>
            <person name="Jarett J.K."/>
            <person name="Geller-Mcgrath D.E."/>
            <person name="Sieber C.M.K."/>
            <person name="Emerson J.B."/>
            <person name="Anantharaman K."/>
            <person name="Thomas B.C."/>
            <person name="Malmstrom R."/>
            <person name="Stieglmeier M."/>
            <person name="Klingl A."/>
            <person name="Woyke T."/>
            <person name="Ryan C.M."/>
            <person name="Banfield J.F."/>
        </authorList>
    </citation>
    <scope>NUCLEOTIDE SEQUENCE [LARGE SCALE GENOMIC DNA]</scope>
</reference>
<gene>
    <name evidence="15" type="ORF">COT66_01585</name>
</gene>
<keyword evidence="8" id="KW-0411">Iron-sulfur</keyword>
<dbReference type="InterPro" id="IPR038135">
    <property type="entry name" value="Methylthiotransferase_N_sf"/>
</dbReference>
<dbReference type="NCBIfam" id="TIGR00089">
    <property type="entry name" value="MiaB/RimO family radical SAM methylthiotransferase"/>
    <property type="match status" value="1"/>
</dbReference>
<evidence type="ECO:0000256" key="12">
    <source>
        <dbReference type="ARBA" id="ARBA00081141"/>
    </source>
</evidence>
<dbReference type="SFLD" id="SFLDS00029">
    <property type="entry name" value="Radical_SAM"/>
    <property type="match status" value="1"/>
</dbReference>
<dbReference type="PANTHER" id="PTHR43020:SF2">
    <property type="entry name" value="MITOCHONDRIAL TRNA METHYLTHIOTRANSFERASE CDK5RAP1"/>
    <property type="match status" value="1"/>
</dbReference>
<comment type="caution">
    <text evidence="15">The sequence shown here is derived from an EMBL/GenBank/DDBJ whole genome shotgun (WGS) entry which is preliminary data.</text>
</comment>
<evidence type="ECO:0000256" key="2">
    <source>
        <dbReference type="ARBA" id="ARBA00003234"/>
    </source>
</evidence>
<keyword evidence="3" id="KW-0004">4Fe-4S</keyword>
<dbReference type="InterPro" id="IPR023404">
    <property type="entry name" value="rSAM_horseshoe"/>
</dbReference>
<evidence type="ECO:0000259" key="14">
    <source>
        <dbReference type="PROSITE" id="PS51918"/>
    </source>
</evidence>
<evidence type="ECO:0000256" key="5">
    <source>
        <dbReference type="ARBA" id="ARBA00022691"/>
    </source>
</evidence>
<evidence type="ECO:0000256" key="11">
    <source>
        <dbReference type="ARBA" id="ARBA00080698"/>
    </source>
</evidence>
<dbReference type="Gene3D" id="3.40.50.12160">
    <property type="entry name" value="Methylthiotransferase, N-terminal domain"/>
    <property type="match status" value="1"/>
</dbReference>
<keyword evidence="6" id="KW-0479">Metal-binding</keyword>
<accession>A0A2M6XAM6</accession>
<dbReference type="InterPro" id="IPR006638">
    <property type="entry name" value="Elp3/MiaA/NifB-like_rSAM"/>
</dbReference>
<keyword evidence="7" id="KW-0408">Iron</keyword>
<dbReference type="SFLD" id="SFLDG01061">
    <property type="entry name" value="methylthiotransferase"/>
    <property type="match status" value="1"/>
</dbReference>
<evidence type="ECO:0000256" key="3">
    <source>
        <dbReference type="ARBA" id="ARBA00022485"/>
    </source>
</evidence>
<protein>
    <recommendedName>
        <fullName evidence="10">tRNA-2-methylthio-N(6)-dimethylallyladenosine synthase</fullName>
        <ecNumber evidence="9">2.8.4.3</ecNumber>
    </recommendedName>
    <alternativeName>
        <fullName evidence="12">(Dimethylallyl)adenosine tRNA methylthiotransferase MiaB</fullName>
    </alternativeName>
    <alternativeName>
        <fullName evidence="11">tRNA-i(6)A37 methylthiotransferase</fullName>
    </alternativeName>
</protein>
<dbReference type="SFLD" id="SFLDG01082">
    <property type="entry name" value="B12-binding_domain_containing"/>
    <property type="match status" value="1"/>
</dbReference>
<comment type="cofactor">
    <cofactor evidence="1">
        <name>[4Fe-4S] cluster</name>
        <dbReference type="ChEBI" id="CHEBI:49883"/>
    </cofactor>
</comment>
<evidence type="ECO:0000256" key="4">
    <source>
        <dbReference type="ARBA" id="ARBA00022679"/>
    </source>
</evidence>
<evidence type="ECO:0000259" key="13">
    <source>
        <dbReference type="PROSITE" id="PS51449"/>
    </source>
</evidence>
<dbReference type="Pfam" id="PF00919">
    <property type="entry name" value="UPF0004"/>
    <property type="match status" value="1"/>
</dbReference>
<evidence type="ECO:0000256" key="6">
    <source>
        <dbReference type="ARBA" id="ARBA00022723"/>
    </source>
</evidence>
<keyword evidence="5" id="KW-0949">S-adenosyl-L-methionine</keyword>
<dbReference type="EMBL" id="PEZK01000026">
    <property type="protein sequence ID" value="PIU02124.1"/>
    <property type="molecule type" value="Genomic_DNA"/>
</dbReference>
<dbReference type="FunFam" id="3.80.30.20:FF:000001">
    <property type="entry name" value="tRNA-2-methylthio-N(6)-dimethylallyladenosine synthase 2"/>
    <property type="match status" value="1"/>
</dbReference>
<feature type="domain" description="MTTase N-terminal" evidence="13">
    <location>
        <begin position="10"/>
        <end position="119"/>
    </location>
</feature>
<dbReference type="FunFam" id="3.40.50.12160:FF:000003">
    <property type="entry name" value="CDK5 regulatory subunit-associated protein 1"/>
    <property type="match status" value="1"/>
</dbReference>